<name>A0A3G8JIX5_9ACTN</name>
<sequence length="418" mass="44426">MDLLLQSARIADDAPLVDIGVDDGLIVEISDRASPRAATTIDCAGRVVIPGLIEAHLHLDKALLDKEQPNRDGTLAGAIEVTGALKRQFTAESVRQRARQVIEQSIINGTTLIRAHPDVDPIVGLLGVDVLVDLREEYRGQVDLQIVAFPQEGILKAPGTQELLAEALRRGADVIGGCTYNEANLADCHRHVDVVFGLAEEFGVPIDMHADFADDASDPRFALAEQIAEVTVRRGMSGRVTLGHMTSLAGRDADDRKSALADLAAAGVAVVPLPATDMHLGGRDDTHNVRRGVVPVADMWAAGVRCAYSSNNIRNAFTPYGNADMLDVGLLLAQVSHVSGAPGLARVLDMATYSAAAVVGVDDRYGLAPGCRADLVVLSTDCVADVLLDRPDRCFVIKGGRVVAHTTRTSQLTEVIHA</sequence>
<dbReference type="Gene3D" id="3.20.20.140">
    <property type="entry name" value="Metal-dependent hydrolases"/>
    <property type="match status" value="1"/>
</dbReference>
<proteinExistence type="predicted"/>
<dbReference type="EC" id="3.5.4.1" evidence="4"/>
<dbReference type="PANTHER" id="PTHR32027">
    <property type="entry name" value="CYTOSINE DEAMINASE"/>
    <property type="match status" value="1"/>
</dbReference>
<evidence type="ECO:0000256" key="2">
    <source>
        <dbReference type="ARBA" id="ARBA00022801"/>
    </source>
</evidence>
<dbReference type="InterPro" id="IPR032466">
    <property type="entry name" value="Metal_Hydrolase"/>
</dbReference>
<dbReference type="SUPFAM" id="SSF51338">
    <property type="entry name" value="Composite domain of metallo-dependent hydrolases"/>
    <property type="match status" value="1"/>
</dbReference>
<dbReference type="CDD" id="cd01293">
    <property type="entry name" value="Bact_CD"/>
    <property type="match status" value="1"/>
</dbReference>
<dbReference type="InterPro" id="IPR011059">
    <property type="entry name" value="Metal-dep_hydrolase_composite"/>
</dbReference>
<dbReference type="Gene3D" id="2.30.40.10">
    <property type="entry name" value="Urease, subunit C, domain 1"/>
    <property type="match status" value="1"/>
</dbReference>
<dbReference type="Proteomes" id="UP000271469">
    <property type="component" value="Chromosome"/>
</dbReference>
<dbReference type="GO" id="GO:0046872">
    <property type="term" value="F:metal ion binding"/>
    <property type="evidence" value="ECO:0007669"/>
    <property type="project" value="UniProtKB-KW"/>
</dbReference>
<dbReference type="InterPro" id="IPR013108">
    <property type="entry name" value="Amidohydro_3"/>
</dbReference>
<dbReference type="AlphaFoldDB" id="A0A3G8JIX5"/>
<dbReference type="RefSeq" id="WP_124707401.1">
    <property type="nucleotide sequence ID" value="NZ_CP033972.1"/>
</dbReference>
<gene>
    <name evidence="4" type="primary">codA_1</name>
    <name evidence="4" type="ORF">D7316_01141</name>
</gene>
<dbReference type="EMBL" id="CP033972">
    <property type="protein sequence ID" value="AZG44555.1"/>
    <property type="molecule type" value="Genomic_DNA"/>
</dbReference>
<dbReference type="InterPro" id="IPR052349">
    <property type="entry name" value="Metallo-hydrolase_Enzymes"/>
</dbReference>
<protein>
    <submittedName>
        <fullName evidence="4">Cytosine deaminase</fullName>
        <ecNumber evidence="4">3.5.4.1</ecNumber>
    </submittedName>
</protein>
<feature type="domain" description="Amidohydrolase 3" evidence="3">
    <location>
        <begin position="40"/>
        <end position="403"/>
    </location>
</feature>
<evidence type="ECO:0000313" key="4">
    <source>
        <dbReference type="EMBL" id="AZG44555.1"/>
    </source>
</evidence>
<dbReference type="KEGG" id="gom:D7316_01141"/>
<keyword evidence="1" id="KW-0479">Metal-binding</keyword>
<dbReference type="FunFam" id="3.20.20.140:FF:000019">
    <property type="entry name" value="Cytosine deaminase"/>
    <property type="match status" value="1"/>
</dbReference>
<dbReference type="Pfam" id="PF07969">
    <property type="entry name" value="Amidohydro_3"/>
    <property type="match status" value="1"/>
</dbReference>
<keyword evidence="5" id="KW-1185">Reference proteome</keyword>
<dbReference type="GO" id="GO:0004131">
    <property type="term" value="F:cytosine deaminase activity"/>
    <property type="evidence" value="ECO:0007669"/>
    <property type="project" value="UniProtKB-EC"/>
</dbReference>
<dbReference type="SUPFAM" id="SSF51556">
    <property type="entry name" value="Metallo-dependent hydrolases"/>
    <property type="match status" value="1"/>
</dbReference>
<accession>A0A3G8JIX5</accession>
<evidence type="ECO:0000313" key="5">
    <source>
        <dbReference type="Proteomes" id="UP000271469"/>
    </source>
</evidence>
<dbReference type="PANTHER" id="PTHR32027:SF9">
    <property type="entry name" value="BLL3847 PROTEIN"/>
    <property type="match status" value="1"/>
</dbReference>
<evidence type="ECO:0000259" key="3">
    <source>
        <dbReference type="Pfam" id="PF07969"/>
    </source>
</evidence>
<organism evidence="4 5">
    <name type="scientific">Gordonia insulae</name>
    <dbReference type="NCBI Taxonomy" id="2420509"/>
    <lineage>
        <taxon>Bacteria</taxon>
        <taxon>Bacillati</taxon>
        <taxon>Actinomycetota</taxon>
        <taxon>Actinomycetes</taxon>
        <taxon>Mycobacteriales</taxon>
        <taxon>Gordoniaceae</taxon>
        <taxon>Gordonia</taxon>
    </lineage>
</organism>
<reference evidence="4 5" key="1">
    <citation type="submission" date="2018-11" db="EMBL/GenBank/DDBJ databases">
        <title>Gordonia insulae sp. nov., isolated from an island soil.</title>
        <authorList>
            <person name="Kim Y.S."/>
            <person name="Kim S.B."/>
        </authorList>
    </citation>
    <scope>NUCLEOTIDE SEQUENCE [LARGE SCALE GENOMIC DNA]</scope>
    <source>
        <strain evidence="4 5">MMS17-SY073</strain>
    </source>
</reference>
<evidence type="ECO:0000256" key="1">
    <source>
        <dbReference type="ARBA" id="ARBA00022723"/>
    </source>
</evidence>
<keyword evidence="2 4" id="KW-0378">Hydrolase</keyword>
<dbReference type="OrthoDB" id="3366604at2"/>